<reference evidence="1" key="1">
    <citation type="submission" date="2019-11" db="EMBL/GenBank/DDBJ databases">
        <title>Nori genome reveals adaptations in red seaweeds to the harsh intertidal environment.</title>
        <authorList>
            <person name="Wang D."/>
            <person name="Mao Y."/>
        </authorList>
    </citation>
    <scope>NUCLEOTIDE SEQUENCE</scope>
    <source>
        <tissue evidence="1">Gametophyte</tissue>
    </source>
</reference>
<organism evidence="1 2">
    <name type="scientific">Pyropia yezoensis</name>
    <name type="common">Susabi-nori</name>
    <name type="synonym">Porphyra yezoensis</name>
    <dbReference type="NCBI Taxonomy" id="2788"/>
    <lineage>
        <taxon>Eukaryota</taxon>
        <taxon>Rhodophyta</taxon>
        <taxon>Bangiophyceae</taxon>
        <taxon>Bangiales</taxon>
        <taxon>Bangiaceae</taxon>
        <taxon>Pyropia</taxon>
    </lineage>
</organism>
<accession>A0ACC3BN30</accession>
<evidence type="ECO:0000313" key="2">
    <source>
        <dbReference type="Proteomes" id="UP000798662"/>
    </source>
</evidence>
<gene>
    <name evidence="1" type="ORF">I4F81_001616</name>
</gene>
<dbReference type="Proteomes" id="UP000798662">
    <property type="component" value="Chromosome 1"/>
</dbReference>
<name>A0ACC3BN30_PYRYE</name>
<comment type="caution">
    <text evidence="1">The sequence shown here is derived from an EMBL/GenBank/DDBJ whole genome shotgun (WGS) entry which is preliminary data.</text>
</comment>
<dbReference type="EMBL" id="CM020618">
    <property type="protein sequence ID" value="KAK1859018.1"/>
    <property type="molecule type" value="Genomic_DNA"/>
</dbReference>
<protein>
    <submittedName>
        <fullName evidence="1">Uncharacterized protein</fullName>
    </submittedName>
</protein>
<evidence type="ECO:0000313" key="1">
    <source>
        <dbReference type="EMBL" id="KAK1859018.1"/>
    </source>
</evidence>
<proteinExistence type="predicted"/>
<sequence length="1100" mass="111922">MASLPNDAALAALIAATLSPLAPDRRAAEAALTAAESTPGFPVALLGLVAGGGAVDAGDGGGGGAIPPHLRQAAAVYLKNLTRRSWADLTPADTDAVRASLVDVMLTAPPPVRRVLSEALAIVAEADYPARWPALLPTLAGRLVAAAPSATARVAAAAAPAGGTVSATTVVTPAAGGGMDWAALEGVLEALSAVFDRYRDRFRTDALFTEIKYSLGVVQAPLLGVFEAVAGALLAPPPAGGVPPDAPEAHVRVAASVVRVYHSLSWQDLPEYFEDTLASWMGPLVRLLTYENATLGADAEDSGGGSAVDELHAAVIDVATLYQAKYDEFRPYLQTFVREAWQLLVRVANVPRYDAVVTSGIRFLTTVARSADFALFGEPATLDQISASIVVPNVGLREEDEELFEDNPLEYIRRDMEGSDGETRRRAAVELVKGLRAHYDAPVTASFSAFVANALKAYAAGAEGAWRGKDAAIYVVTALGWKAGTAAGGATETSSLVDVADFYASHVAPELTTAAATVAAGRSVEHPILVADALKFAITFRNQLPAPAVRPLVDAATSLLASPEVVLHSYAAACVERLLSVRDRVAVPTAAAAAGAAPANGGAAASPAATAATRDVGRVTKEEVTTWLPTLLPALLAVMRATTRADSSTTTENVYVAKALLRVLSTARDAVPPAAVEAALSTLVGVVRVVAANPANPTFNHYVFECVSALVRYVAGAPGGTLLPAFESALLPPLGELLQTDVAEFGPYVLQLMAQLLSLHPLPPAPPGGGGPATATAAAAPTPPPLPPFYSALLPPLLQPSLWDRRSYVPGMVLYLCALARRAPAAITAASHLTGLLGVFQKLIASKATDHHGMALATTLVRSTPVAAMGSLLPSVVQVALTRLQAAKTPKYVDGLLLLLSAMVDVHGVGRTAGAADALQAGLFAQLLGAVWVPELGTGRLPLGRRLVVALSSTTLLGDATIAGGAAYAGAWEGLLQAVLGVAEGVPTTAPGAGVADDDDDDAAVAGGGGGGATGVGEEEGNSVAFSALAHAAKCGAATEGVGETLPPGGGGAALRAATVDAVGRAAAAVPAIAGRVRALDPSVQAVLARYFAEAGRTLG</sequence>
<keyword evidence="2" id="KW-1185">Reference proteome</keyword>